<evidence type="ECO:0000256" key="1">
    <source>
        <dbReference type="ARBA" id="ARBA00004123"/>
    </source>
</evidence>
<dbReference type="GO" id="GO:0000978">
    <property type="term" value="F:RNA polymerase II cis-regulatory region sequence-specific DNA binding"/>
    <property type="evidence" value="ECO:0007669"/>
    <property type="project" value="InterPro"/>
</dbReference>
<dbReference type="SMART" id="SM00355">
    <property type="entry name" value="ZnF_C2H2"/>
    <property type="match status" value="2"/>
</dbReference>
<dbReference type="GO" id="GO:0008270">
    <property type="term" value="F:zinc ion binding"/>
    <property type="evidence" value="ECO:0007669"/>
    <property type="project" value="UniProtKB-KW"/>
</dbReference>
<sequence>MSGLPPTFSRTQTPTNYSRNGTTPSGKPRLFVCAICTRAFARQEHLKRHERSHTKEKPFSCGVCSRKFSRRDLLLRHAQKLHVGCSDVAIARLRKKPGRRGSPRTNSDEEEEEPDKRFKPDPLARFTSDSAATRRASFSAMSGPNYAMPPATEVNFATETVEFSTPQLLPHEDQEDSWLTDPIPTLDSVINGTSSMRIQNGHVKPEKSDVSSGYSFYDVPSKNVDSLFNYGFDSTVKKNLSPLTQLSPLSEEEEDMGLKYDDYDSNITELGKLTDMNASKNYKLPTGYSFYGTDQQTVPNSSTSSNATISPILLDSSFNPNPSLNDDIDHKFDKYSRVLLFTNNLRGYIYHSLSKYPFIGIPSPTLPDNDRLNAFTASFEALFLNHHPFIHKSLLNEYSTIKMILTTMGHSINPNLNSNETIMDNTKVSFVCLPLLIATIGAVVSNRKAEASNLYEASRRCIHVYLDSRKKKSALLNKEESSSPLWLIQSLTLSIIYGLFADNDISLNVIIRQVNALSSLIKSSNLNTISFDYASMESANTSEAVKFDEFIRYESTVRTIHTIFHISSLLSSLYNIVPSLKIDDLFIDLPCSSILWDCMSAGEFGKVVETMHLESQKFNKVLGNLISFDFDMLDANGLVDGHNFFFENNVSEFGLVCLQDGLHQYNYFHQLTELNTPMKRGGLNFSKIVSNWDKVCDSNQMYNRDSEILFDSKLLNRFLALKTSPVLNLNRTKESLWLKSWNEMYLNFSKKHNYKEQDFKKVSKDMLSLVKNSIEILKLVFFKPIADPEGVEFSKPTLNTLNVNEDQLKELSTSDIGELDFERFSWKLSLNLQILFDVVLSLVKFLANYEGTFKARMRYKGLDTNLSFVHHFQLSSTVLKDEDGDDNMEVDDSDEAELFGLYESIFKIYLNLEFFLKVNYGYNDFESEFSSLTISSILSKKGTSTKPKTERDLMINELISFKLPSKLLKIGEFLFNFIYDKNLKFINFKNLSNGLFHLRISLENNEDYADY</sequence>
<reference evidence="10" key="2">
    <citation type="submission" date="2014-02" db="EMBL/GenBank/DDBJ databases">
        <title>Complete DNA sequence of /Kuraishia capsulata/ illustrates novel genomic features among budding yeasts (/Saccharomycotina/).</title>
        <authorList>
            <person name="Morales L."/>
            <person name="Noel B."/>
            <person name="Porcel B."/>
            <person name="Marcet-Houben M."/>
            <person name="Hullo M-F."/>
            <person name="Sacerdot C."/>
            <person name="Tekaia F."/>
            <person name="Leh-Louis V."/>
            <person name="Despons L."/>
            <person name="Khanna V."/>
            <person name="Aury J-M."/>
            <person name="Barbe V."/>
            <person name="Couloux A."/>
            <person name="Labadie K."/>
            <person name="Pelletier E."/>
            <person name="Souciet J-L."/>
            <person name="Boekhout T."/>
            <person name="Gabaldon T."/>
            <person name="Wincker P."/>
            <person name="Dujon B."/>
        </authorList>
    </citation>
    <scope>NUCLEOTIDE SEQUENCE</scope>
    <source>
        <strain evidence="10">CBS 1993</strain>
    </source>
</reference>
<keyword evidence="3" id="KW-0677">Repeat</keyword>
<evidence type="ECO:0000313" key="10">
    <source>
        <dbReference type="EMBL" id="CDK26793.1"/>
    </source>
</evidence>
<dbReference type="InterPro" id="IPR051059">
    <property type="entry name" value="VerF-like"/>
</dbReference>
<dbReference type="AlphaFoldDB" id="W6ML29"/>
<dbReference type="PANTHER" id="PTHR40626">
    <property type="entry name" value="MIP31509P"/>
    <property type="match status" value="1"/>
</dbReference>
<dbReference type="GO" id="GO:0005634">
    <property type="term" value="C:nucleus"/>
    <property type="evidence" value="ECO:0007669"/>
    <property type="project" value="UniProtKB-SubCell"/>
</dbReference>
<dbReference type="GO" id="GO:0000785">
    <property type="term" value="C:chromatin"/>
    <property type="evidence" value="ECO:0007669"/>
    <property type="project" value="TreeGrafter"/>
</dbReference>
<dbReference type="Gene3D" id="3.30.160.60">
    <property type="entry name" value="Classic Zinc Finger"/>
    <property type="match status" value="2"/>
</dbReference>
<feature type="domain" description="C2H2-type" evidence="9">
    <location>
        <begin position="31"/>
        <end position="58"/>
    </location>
</feature>
<evidence type="ECO:0000256" key="5">
    <source>
        <dbReference type="ARBA" id="ARBA00022833"/>
    </source>
</evidence>
<evidence type="ECO:0000256" key="8">
    <source>
        <dbReference type="SAM" id="MobiDB-lite"/>
    </source>
</evidence>
<dbReference type="Pfam" id="PF00096">
    <property type="entry name" value="zf-C2H2"/>
    <property type="match status" value="2"/>
</dbReference>
<gene>
    <name evidence="10" type="ORF">KUCA_T00002767001</name>
</gene>
<dbReference type="FunFam" id="3.30.160.60:FF:000145">
    <property type="entry name" value="Zinc finger protein 574"/>
    <property type="match status" value="1"/>
</dbReference>
<keyword evidence="4 7" id="KW-0863">Zinc-finger</keyword>
<reference evidence="10" key="1">
    <citation type="submission" date="2013-12" db="EMBL/GenBank/DDBJ databases">
        <authorList>
            <person name="Genoscope - CEA"/>
        </authorList>
    </citation>
    <scope>NUCLEOTIDE SEQUENCE</scope>
    <source>
        <strain evidence="10">CBS 1993</strain>
    </source>
</reference>
<evidence type="ECO:0000313" key="11">
    <source>
        <dbReference type="Proteomes" id="UP000019384"/>
    </source>
</evidence>
<dbReference type="Proteomes" id="UP000019384">
    <property type="component" value="Unassembled WGS sequence"/>
</dbReference>
<evidence type="ECO:0000256" key="2">
    <source>
        <dbReference type="ARBA" id="ARBA00022723"/>
    </source>
</evidence>
<proteinExistence type="predicted"/>
<dbReference type="OrthoDB" id="10018191at2759"/>
<dbReference type="InterPro" id="IPR036236">
    <property type="entry name" value="Znf_C2H2_sf"/>
</dbReference>
<evidence type="ECO:0000256" key="6">
    <source>
        <dbReference type="ARBA" id="ARBA00023242"/>
    </source>
</evidence>
<evidence type="ECO:0000256" key="4">
    <source>
        <dbReference type="ARBA" id="ARBA00022771"/>
    </source>
</evidence>
<evidence type="ECO:0000256" key="3">
    <source>
        <dbReference type="ARBA" id="ARBA00022737"/>
    </source>
</evidence>
<feature type="domain" description="C2H2-type" evidence="9">
    <location>
        <begin position="59"/>
        <end position="87"/>
    </location>
</feature>
<dbReference type="EMBL" id="HG793127">
    <property type="protein sequence ID" value="CDK26793.1"/>
    <property type="molecule type" value="Genomic_DNA"/>
</dbReference>
<evidence type="ECO:0000259" key="9">
    <source>
        <dbReference type="PROSITE" id="PS50157"/>
    </source>
</evidence>
<dbReference type="HOGENOM" id="CLU_007571_0_0_1"/>
<evidence type="ECO:0000256" key="7">
    <source>
        <dbReference type="PROSITE-ProRule" id="PRU00042"/>
    </source>
</evidence>
<dbReference type="STRING" id="1382522.W6ML29"/>
<dbReference type="GeneID" id="34520180"/>
<name>W6ML29_9ASCO</name>
<dbReference type="InterPro" id="IPR013087">
    <property type="entry name" value="Znf_C2H2_type"/>
</dbReference>
<dbReference type="SUPFAM" id="SSF57667">
    <property type="entry name" value="beta-beta-alpha zinc fingers"/>
    <property type="match status" value="1"/>
</dbReference>
<keyword evidence="6" id="KW-0539">Nucleus</keyword>
<keyword evidence="2" id="KW-0479">Metal-binding</keyword>
<feature type="region of interest" description="Disordered" evidence="8">
    <location>
        <begin position="94"/>
        <end position="124"/>
    </location>
</feature>
<dbReference type="PROSITE" id="PS50157">
    <property type="entry name" value="ZINC_FINGER_C2H2_2"/>
    <property type="match status" value="2"/>
</dbReference>
<dbReference type="PROSITE" id="PS00028">
    <property type="entry name" value="ZINC_FINGER_C2H2_1"/>
    <property type="match status" value="2"/>
</dbReference>
<dbReference type="RefSeq" id="XP_022458792.1">
    <property type="nucleotide sequence ID" value="XM_022603048.1"/>
</dbReference>
<feature type="compositionally biased region" description="Polar residues" evidence="8">
    <location>
        <begin position="8"/>
        <end position="24"/>
    </location>
</feature>
<comment type="subcellular location">
    <subcellularLocation>
        <location evidence="1">Nucleus</location>
    </subcellularLocation>
</comment>
<accession>W6ML29</accession>
<keyword evidence="11" id="KW-1185">Reference proteome</keyword>
<dbReference type="PANTHER" id="PTHR40626:SF28">
    <property type="entry name" value="REGULATORY PROTEIN ADR1"/>
    <property type="match status" value="1"/>
</dbReference>
<keyword evidence="5" id="KW-0862">Zinc</keyword>
<dbReference type="GO" id="GO:0000981">
    <property type="term" value="F:DNA-binding transcription factor activity, RNA polymerase II-specific"/>
    <property type="evidence" value="ECO:0007669"/>
    <property type="project" value="InterPro"/>
</dbReference>
<dbReference type="CDD" id="cd12148">
    <property type="entry name" value="fungal_TF_MHR"/>
    <property type="match status" value="1"/>
</dbReference>
<organism evidence="10 11">
    <name type="scientific">Kuraishia capsulata CBS 1993</name>
    <dbReference type="NCBI Taxonomy" id="1382522"/>
    <lineage>
        <taxon>Eukaryota</taxon>
        <taxon>Fungi</taxon>
        <taxon>Dikarya</taxon>
        <taxon>Ascomycota</taxon>
        <taxon>Saccharomycotina</taxon>
        <taxon>Pichiomycetes</taxon>
        <taxon>Pichiales</taxon>
        <taxon>Pichiaceae</taxon>
        <taxon>Kuraishia</taxon>
    </lineage>
</organism>
<feature type="region of interest" description="Disordered" evidence="8">
    <location>
        <begin position="1"/>
        <end position="24"/>
    </location>
</feature>
<protein>
    <recommendedName>
        <fullName evidence="9">C2H2-type domain-containing protein</fullName>
    </recommendedName>
</protein>